<evidence type="ECO:0000259" key="1">
    <source>
        <dbReference type="Pfam" id="PF12697"/>
    </source>
</evidence>
<evidence type="ECO:0000313" key="2">
    <source>
        <dbReference type="EMBL" id="RKK01056.1"/>
    </source>
</evidence>
<accession>A0A3A9JBT3</accession>
<dbReference type="InterPro" id="IPR000073">
    <property type="entry name" value="AB_hydrolase_1"/>
</dbReference>
<dbReference type="InParanoid" id="A0A3A9JBT3"/>
<name>A0A3A9JBT3_9PROT</name>
<dbReference type="RefSeq" id="WP_120641155.1">
    <property type="nucleotide sequence ID" value="NZ_RAQU01000361.1"/>
</dbReference>
<dbReference type="Proteomes" id="UP000274097">
    <property type="component" value="Unassembled WGS sequence"/>
</dbReference>
<gene>
    <name evidence="2" type="ORF">D6Z83_27030</name>
    <name evidence="3" type="ORF">EBE87_00625</name>
</gene>
<comment type="caution">
    <text evidence="2">The sequence shown here is derived from an EMBL/GenBank/DDBJ whole genome shotgun (WGS) entry which is preliminary data.</text>
</comment>
<evidence type="ECO:0000313" key="3">
    <source>
        <dbReference type="EMBL" id="RMI26930.1"/>
    </source>
</evidence>
<dbReference type="SUPFAM" id="SSF53474">
    <property type="entry name" value="alpha/beta-Hydrolases"/>
    <property type="match status" value="1"/>
</dbReference>
<reference evidence="2 5" key="1">
    <citation type="submission" date="2018-09" db="EMBL/GenBank/DDBJ databases">
        <title>Roseomonas sp. nov., isolated from feces of Tibetan antelopes in the Qinghai-Tibet plateau, China.</title>
        <authorList>
            <person name="Tian Z."/>
        </authorList>
    </citation>
    <scope>NUCLEOTIDE SEQUENCE [LARGE SCALE GENOMIC DNA]</scope>
    <source>
        <strain evidence="3 4">Z23</strain>
        <strain evidence="2 5">Z24</strain>
    </source>
</reference>
<keyword evidence="4" id="KW-1185">Reference proteome</keyword>
<dbReference type="PANTHER" id="PTHR43798:SF33">
    <property type="entry name" value="HYDROLASE, PUTATIVE (AFU_ORTHOLOGUE AFUA_2G14860)-RELATED"/>
    <property type="match status" value="1"/>
</dbReference>
<sequence length="287" mass="30860">MDTLAPEDITLSDRLEAASRRHALPCGAGEMVWHEWGAPDAPPMLLLHGGAGSWRHWARNVEALATRRRVLAPDLPGLGESAPPRAGIDLPGYAALIMAGFRTLVGEAARYDLAGFSFGAIISGQIASEADARLRSVTLLGAGGMGLARIPVRLAKVRDKRGEERQAAHRANLAMLMIGDPARIDALAMHIQEWNSDRARLNSRGLVTEGALRRLLPGIRAPLAMVYGERDAIAYPFMEQREAALASALPGSSFQVIPRAGHWVQFEAAEAINALLLRRLDGAEPPA</sequence>
<keyword evidence="2" id="KW-0378">Hydrolase</keyword>
<dbReference type="InterPro" id="IPR050266">
    <property type="entry name" value="AB_hydrolase_sf"/>
</dbReference>
<feature type="domain" description="AB hydrolase-1" evidence="1">
    <location>
        <begin position="45"/>
        <end position="274"/>
    </location>
</feature>
<dbReference type="EMBL" id="RAQU01000361">
    <property type="protein sequence ID" value="RKK01056.1"/>
    <property type="molecule type" value="Genomic_DNA"/>
</dbReference>
<dbReference type="Gene3D" id="3.40.50.1820">
    <property type="entry name" value="alpha/beta hydrolase"/>
    <property type="match status" value="1"/>
</dbReference>
<dbReference type="AlphaFoldDB" id="A0A3A9JBT3"/>
<dbReference type="GO" id="GO:0016787">
    <property type="term" value="F:hydrolase activity"/>
    <property type="evidence" value="ECO:0007669"/>
    <property type="project" value="UniProtKB-KW"/>
</dbReference>
<organism evidence="2 5">
    <name type="scientific">Teichococcus wenyumeiae</name>
    <dbReference type="NCBI Taxonomy" id="2478470"/>
    <lineage>
        <taxon>Bacteria</taxon>
        <taxon>Pseudomonadati</taxon>
        <taxon>Pseudomonadota</taxon>
        <taxon>Alphaproteobacteria</taxon>
        <taxon>Acetobacterales</taxon>
        <taxon>Roseomonadaceae</taxon>
        <taxon>Roseomonas</taxon>
    </lineage>
</organism>
<dbReference type="InterPro" id="IPR029058">
    <property type="entry name" value="AB_hydrolase_fold"/>
</dbReference>
<evidence type="ECO:0000313" key="4">
    <source>
        <dbReference type="Proteomes" id="UP000274097"/>
    </source>
</evidence>
<dbReference type="GO" id="GO:0016020">
    <property type="term" value="C:membrane"/>
    <property type="evidence" value="ECO:0007669"/>
    <property type="project" value="TreeGrafter"/>
</dbReference>
<dbReference type="Proteomes" id="UP000278036">
    <property type="component" value="Unassembled WGS sequence"/>
</dbReference>
<dbReference type="EMBL" id="RFLX01000001">
    <property type="protein sequence ID" value="RMI26930.1"/>
    <property type="molecule type" value="Genomic_DNA"/>
</dbReference>
<dbReference type="PANTHER" id="PTHR43798">
    <property type="entry name" value="MONOACYLGLYCEROL LIPASE"/>
    <property type="match status" value="1"/>
</dbReference>
<dbReference type="Pfam" id="PF12697">
    <property type="entry name" value="Abhydrolase_6"/>
    <property type="match status" value="1"/>
</dbReference>
<proteinExistence type="predicted"/>
<evidence type="ECO:0000313" key="5">
    <source>
        <dbReference type="Proteomes" id="UP000278036"/>
    </source>
</evidence>
<dbReference type="OrthoDB" id="9815441at2"/>
<protein>
    <submittedName>
        <fullName evidence="2">Alpha/beta fold hydrolase</fullName>
    </submittedName>
</protein>